<dbReference type="Proteomes" id="UP000886657">
    <property type="component" value="Unassembled WGS sequence"/>
</dbReference>
<dbReference type="Pfam" id="PF14595">
    <property type="entry name" value="Thioredoxin_9"/>
    <property type="match status" value="1"/>
</dbReference>
<name>A0A9D7SEW7_9BACT</name>
<dbReference type="EMBL" id="JADKIO010000006">
    <property type="protein sequence ID" value="MBK9796342.1"/>
    <property type="molecule type" value="Genomic_DNA"/>
</dbReference>
<dbReference type="InterPro" id="IPR036249">
    <property type="entry name" value="Thioredoxin-like_sf"/>
</dbReference>
<dbReference type="Gene3D" id="3.40.30.10">
    <property type="entry name" value="Glutaredoxin"/>
    <property type="match status" value="1"/>
</dbReference>
<reference evidence="1" key="1">
    <citation type="submission" date="2020-10" db="EMBL/GenBank/DDBJ databases">
        <title>Connecting structure to function with the recovery of over 1000 high-quality activated sludge metagenome-assembled genomes encoding full-length rRNA genes using long-read sequencing.</title>
        <authorList>
            <person name="Singleton C.M."/>
            <person name="Petriglieri F."/>
            <person name="Kristensen J.M."/>
            <person name="Kirkegaard R.H."/>
            <person name="Michaelsen T.Y."/>
            <person name="Andersen M.H."/>
            <person name="Karst S.M."/>
            <person name="Dueholm M.S."/>
            <person name="Nielsen P.H."/>
            <person name="Albertsen M."/>
        </authorList>
    </citation>
    <scope>NUCLEOTIDE SEQUENCE</scope>
    <source>
        <strain evidence="1">Skiv_18-Q3-R9-52_MAXAC.067</strain>
    </source>
</reference>
<proteinExistence type="predicted"/>
<gene>
    <name evidence="1" type="ORF">IPP58_07565</name>
</gene>
<organism evidence="1 2">
    <name type="scientific">Candidatus Geothrix skivensis</name>
    <dbReference type="NCBI Taxonomy" id="2954439"/>
    <lineage>
        <taxon>Bacteria</taxon>
        <taxon>Pseudomonadati</taxon>
        <taxon>Acidobacteriota</taxon>
        <taxon>Holophagae</taxon>
        <taxon>Holophagales</taxon>
        <taxon>Holophagaceae</taxon>
        <taxon>Geothrix</taxon>
    </lineage>
</organism>
<protein>
    <submittedName>
        <fullName evidence="1">Thioredoxin family protein</fullName>
    </submittedName>
</protein>
<evidence type="ECO:0000313" key="2">
    <source>
        <dbReference type="Proteomes" id="UP000886657"/>
    </source>
</evidence>
<evidence type="ECO:0000313" key="1">
    <source>
        <dbReference type="EMBL" id="MBK9796342.1"/>
    </source>
</evidence>
<accession>A0A9D7SEW7</accession>
<dbReference type="SUPFAM" id="SSF52833">
    <property type="entry name" value="Thioredoxin-like"/>
    <property type="match status" value="1"/>
</dbReference>
<sequence length="189" mass="20887">MPRPATLPVLDWKAIFDSGLDYAAWIAGAESPEQRDKLVAQHQALTLDPTVAAFLGALPRPVHVVAIAEDWCGDVVRHVPVLQRMAEAGPRLRVRYISREQHPDVFLRFLTNGGEAIPKFIFLSDRFVECGSWGPMPDSCRELIARGKACGDVAAARKKVSARYELDSACREVVSELLRLVDIAASREP</sequence>
<dbReference type="AlphaFoldDB" id="A0A9D7SEW7"/>
<comment type="caution">
    <text evidence="1">The sequence shown here is derived from an EMBL/GenBank/DDBJ whole genome shotgun (WGS) entry which is preliminary data.</text>
</comment>